<comment type="caution">
    <text evidence="3">The sequence shown here is derived from an EMBL/GenBank/DDBJ whole genome shotgun (WGS) entry which is preliminary data.</text>
</comment>
<dbReference type="PANTHER" id="PTHR46038:SF13">
    <property type="entry name" value="GLYCOSYLTRANSFERASE"/>
    <property type="match status" value="1"/>
</dbReference>
<gene>
    <name evidence="3" type="ORF">SAY87_003629</name>
</gene>
<dbReference type="InterPro" id="IPR005069">
    <property type="entry name" value="Nucl-diP-sugar_transferase"/>
</dbReference>
<evidence type="ECO:0000259" key="2">
    <source>
        <dbReference type="Pfam" id="PF03407"/>
    </source>
</evidence>
<dbReference type="PANTHER" id="PTHR46038">
    <property type="entry name" value="EXPRESSED PROTEIN-RELATED"/>
    <property type="match status" value="1"/>
</dbReference>
<proteinExistence type="predicted"/>
<feature type="domain" description="Nucleotide-diphospho-sugar transferase" evidence="2">
    <location>
        <begin position="138"/>
        <end position="318"/>
    </location>
</feature>
<dbReference type="Proteomes" id="UP001345219">
    <property type="component" value="Chromosome 3"/>
</dbReference>
<dbReference type="EMBL" id="JAXIOK010000006">
    <property type="protein sequence ID" value="KAK4768488.1"/>
    <property type="molecule type" value="Genomic_DNA"/>
</dbReference>
<reference evidence="3 4" key="1">
    <citation type="journal article" date="2023" name="Hortic Res">
        <title>Pangenome of water caltrop reveals structural variations and asymmetric subgenome divergence after allopolyploidization.</title>
        <authorList>
            <person name="Zhang X."/>
            <person name="Chen Y."/>
            <person name="Wang L."/>
            <person name="Yuan Y."/>
            <person name="Fang M."/>
            <person name="Shi L."/>
            <person name="Lu R."/>
            <person name="Comes H.P."/>
            <person name="Ma Y."/>
            <person name="Chen Y."/>
            <person name="Huang G."/>
            <person name="Zhou Y."/>
            <person name="Zheng Z."/>
            <person name="Qiu Y."/>
        </authorList>
    </citation>
    <scope>NUCLEOTIDE SEQUENCE [LARGE SCALE GENOMIC DNA]</scope>
    <source>
        <tissue evidence="3">Roots</tissue>
    </source>
</reference>
<organism evidence="3 4">
    <name type="scientific">Trapa incisa</name>
    <dbReference type="NCBI Taxonomy" id="236973"/>
    <lineage>
        <taxon>Eukaryota</taxon>
        <taxon>Viridiplantae</taxon>
        <taxon>Streptophyta</taxon>
        <taxon>Embryophyta</taxon>
        <taxon>Tracheophyta</taxon>
        <taxon>Spermatophyta</taxon>
        <taxon>Magnoliopsida</taxon>
        <taxon>eudicotyledons</taxon>
        <taxon>Gunneridae</taxon>
        <taxon>Pentapetalae</taxon>
        <taxon>rosids</taxon>
        <taxon>malvids</taxon>
        <taxon>Myrtales</taxon>
        <taxon>Lythraceae</taxon>
        <taxon>Trapa</taxon>
    </lineage>
</organism>
<protein>
    <recommendedName>
        <fullName evidence="2">Nucleotide-diphospho-sugar transferase domain-containing protein</fullName>
    </recommendedName>
</protein>
<name>A0AAN7KPN7_9MYRT</name>
<accession>A0AAN7KPN7</accession>
<evidence type="ECO:0000313" key="4">
    <source>
        <dbReference type="Proteomes" id="UP001345219"/>
    </source>
</evidence>
<feature type="region of interest" description="Disordered" evidence="1">
    <location>
        <begin position="1"/>
        <end position="23"/>
    </location>
</feature>
<dbReference type="InterPro" id="IPR044821">
    <property type="entry name" value="At1g28695/At4g15970-like"/>
</dbReference>
<dbReference type="Pfam" id="PF03407">
    <property type="entry name" value="Nucleotid_trans"/>
    <property type="match status" value="1"/>
</dbReference>
<keyword evidence="4" id="KW-1185">Reference proteome</keyword>
<sequence>MSNNNGGPVISVDDEGGDEKSCPSAGSGGACRLLHLPLDLRLGLLFAGLAVSCLLLYNSTDTLEYFRASYTSSRDSMVRFTSSLLSATDDLGKVLKAAAMEDGKTVILTNLNEAWAEPGSLLDIFLEAFRVGNGTLGLLDHLVVVAMDKKAFDRCRAVHRHCFNLPAKEMNFSGEAYFMSAGYLELVWRKIQSLGEVLERGYNFLFTDTDIMWLRSPFPHLYPDADLQFSCDNYDFGPADRRNQLNTGFTYVRSSNRTVEFFKFWRVEERVSNIEELQIRFLDTAYFSGFCQLSRDLSRICTVHANCCAGLDNKIRDLSIVLDDWRKYMDAGSGGWSVPKDCM</sequence>
<evidence type="ECO:0000313" key="3">
    <source>
        <dbReference type="EMBL" id="KAK4768488.1"/>
    </source>
</evidence>
<evidence type="ECO:0000256" key="1">
    <source>
        <dbReference type="SAM" id="MobiDB-lite"/>
    </source>
</evidence>
<dbReference type="AlphaFoldDB" id="A0AAN7KPN7"/>